<feature type="transmembrane region" description="Helical" evidence="4">
    <location>
        <begin position="12"/>
        <end position="30"/>
    </location>
</feature>
<reference evidence="6 7" key="1">
    <citation type="submission" date="2018-04" db="EMBL/GenBank/DDBJ databases">
        <title>Novel Campyloabacter and Helicobacter Species and Strains.</title>
        <authorList>
            <person name="Mannion A.J."/>
            <person name="Shen Z."/>
            <person name="Fox J.G."/>
        </authorList>
    </citation>
    <scope>NUCLEOTIDE SEQUENCE [LARGE SCALE GENOMIC DNA]</scope>
    <source>
        <strain evidence="6 7">ATCC 700242</strain>
    </source>
</reference>
<dbReference type="PANTHER" id="PTHR43103">
    <property type="entry name" value="NUCLEOSIDE-DIPHOSPHATE-SUGAR EPIMERASE"/>
    <property type="match status" value="1"/>
</dbReference>
<evidence type="ECO:0000313" key="6">
    <source>
        <dbReference type="EMBL" id="RDU69214.1"/>
    </source>
</evidence>
<evidence type="ECO:0000256" key="4">
    <source>
        <dbReference type="SAM" id="Phobius"/>
    </source>
</evidence>
<dbReference type="AlphaFoldDB" id="A0A3D8IX78"/>
<keyword evidence="1" id="KW-0521">NADP</keyword>
<keyword evidence="7" id="KW-1185">Reference proteome</keyword>
<dbReference type="GO" id="GO:0008712">
    <property type="term" value="F:ADP-glyceromanno-heptose 6-epimerase activity"/>
    <property type="evidence" value="ECO:0007669"/>
    <property type="project" value="InterPro"/>
</dbReference>
<keyword evidence="3" id="KW-0119">Carbohydrate metabolism</keyword>
<evidence type="ECO:0000256" key="1">
    <source>
        <dbReference type="ARBA" id="ARBA00022857"/>
    </source>
</evidence>
<evidence type="ECO:0000259" key="5">
    <source>
        <dbReference type="Pfam" id="PF01370"/>
    </source>
</evidence>
<keyword evidence="4" id="KW-0812">Transmembrane</keyword>
<organism evidence="6 7">
    <name type="scientific">Helicobacter cholecystus</name>
    <dbReference type="NCBI Taxonomy" id="45498"/>
    <lineage>
        <taxon>Bacteria</taxon>
        <taxon>Pseudomonadati</taxon>
        <taxon>Campylobacterota</taxon>
        <taxon>Epsilonproteobacteria</taxon>
        <taxon>Campylobacterales</taxon>
        <taxon>Helicobacteraceae</taxon>
        <taxon>Helicobacter</taxon>
    </lineage>
</organism>
<dbReference type="InterPro" id="IPR036291">
    <property type="entry name" value="NAD(P)-bd_dom_sf"/>
</dbReference>
<dbReference type="GO" id="GO:0005975">
    <property type="term" value="P:carbohydrate metabolic process"/>
    <property type="evidence" value="ECO:0007669"/>
    <property type="project" value="InterPro"/>
</dbReference>
<keyword evidence="4" id="KW-1133">Transmembrane helix</keyword>
<evidence type="ECO:0000256" key="2">
    <source>
        <dbReference type="ARBA" id="ARBA00023235"/>
    </source>
</evidence>
<dbReference type="RefSeq" id="WP_104725052.1">
    <property type="nucleotide sequence ID" value="NZ_FZNE01000015.1"/>
</dbReference>
<dbReference type="SUPFAM" id="SSF51735">
    <property type="entry name" value="NAD(P)-binding Rossmann-fold domains"/>
    <property type="match status" value="1"/>
</dbReference>
<accession>A0A3D8IX78</accession>
<gene>
    <name evidence="6" type="primary">rfaD</name>
    <name evidence="6" type="ORF">CQA62_03475</name>
</gene>
<dbReference type="EMBL" id="NXLU01000003">
    <property type="protein sequence ID" value="RDU69214.1"/>
    <property type="molecule type" value="Genomic_DNA"/>
</dbReference>
<sequence length="336" mass="38419">MRYIEDTLENKNILITGGAGFIGSALAFYFQKHHPKANVYVLDCFRNDETFPSGNFKSLGSFKNLIGFKGHVICENINNTQAMSKLFEKTRFDYVFHQAAISDTTVLNQEIVMQTNHDCFLHLLQLTREQNGVMIYASSAGTYGNSPAPNKIGEGEVPENVYGFSKLCMDESVRSILKNDPKTPIIGLRFFNVYGAREFYKGKTASMILQLSLQAMHHKKVRLFKYGEQKRDFVYIEDVIQANILAMKAQKGGVYNVGSGKARCFNDIVERIQYHFGEFEVEYIDNPYTFYQNYTEADISLSTQDLGYHPRFSLQEGIDDYMPEIKAIYAREKKCL</sequence>
<dbReference type="Pfam" id="PF01370">
    <property type="entry name" value="Epimerase"/>
    <property type="match status" value="1"/>
</dbReference>
<evidence type="ECO:0000256" key="3">
    <source>
        <dbReference type="ARBA" id="ARBA00023277"/>
    </source>
</evidence>
<dbReference type="InterPro" id="IPR011912">
    <property type="entry name" value="Heptose_epim"/>
</dbReference>
<name>A0A3D8IX78_9HELI</name>
<keyword evidence="2" id="KW-0413">Isomerase</keyword>
<keyword evidence="4" id="KW-0472">Membrane</keyword>
<protein>
    <submittedName>
        <fullName evidence="6">ADP-glyceromanno-heptose 6-epimerase</fullName>
    </submittedName>
</protein>
<feature type="domain" description="NAD-dependent epimerase/dehydratase" evidence="5">
    <location>
        <begin position="13"/>
        <end position="258"/>
    </location>
</feature>
<evidence type="ECO:0000313" key="7">
    <source>
        <dbReference type="Proteomes" id="UP000257067"/>
    </source>
</evidence>
<dbReference type="Proteomes" id="UP000257067">
    <property type="component" value="Unassembled WGS sequence"/>
</dbReference>
<dbReference type="GO" id="GO:0050661">
    <property type="term" value="F:NADP binding"/>
    <property type="evidence" value="ECO:0007669"/>
    <property type="project" value="InterPro"/>
</dbReference>
<dbReference type="PANTHER" id="PTHR43103:SF3">
    <property type="entry name" value="ADP-L-GLYCERO-D-MANNO-HEPTOSE-6-EPIMERASE"/>
    <property type="match status" value="1"/>
</dbReference>
<dbReference type="NCBIfam" id="TIGR02197">
    <property type="entry name" value="heptose_epim"/>
    <property type="match status" value="1"/>
</dbReference>
<dbReference type="InterPro" id="IPR001509">
    <property type="entry name" value="Epimerase_deHydtase"/>
</dbReference>
<comment type="caution">
    <text evidence="6">The sequence shown here is derived from an EMBL/GenBank/DDBJ whole genome shotgun (WGS) entry which is preliminary data.</text>
</comment>
<proteinExistence type="predicted"/>
<dbReference type="Gene3D" id="3.40.50.720">
    <property type="entry name" value="NAD(P)-binding Rossmann-like Domain"/>
    <property type="match status" value="1"/>
</dbReference>
<dbReference type="OrthoDB" id="9803010at2"/>
<dbReference type="Gene3D" id="3.90.25.10">
    <property type="entry name" value="UDP-galactose 4-epimerase, domain 1"/>
    <property type="match status" value="1"/>
</dbReference>